<dbReference type="InterPro" id="IPR024079">
    <property type="entry name" value="MetalloPept_cat_dom_sf"/>
</dbReference>
<dbReference type="InterPro" id="IPR036436">
    <property type="entry name" value="Disintegrin_dom_sf"/>
</dbReference>
<evidence type="ECO:0000256" key="1">
    <source>
        <dbReference type="ARBA" id="ARBA00023157"/>
    </source>
</evidence>
<proteinExistence type="predicted"/>
<dbReference type="EMBL" id="JBJQND010000014">
    <property type="protein sequence ID" value="KAL3855162.1"/>
    <property type="molecule type" value="Genomic_DNA"/>
</dbReference>
<protein>
    <recommendedName>
        <fullName evidence="9">ADAM 17-like protease</fullName>
    </recommendedName>
</protein>
<feature type="domain" description="Peptidase M12B" evidence="6">
    <location>
        <begin position="186"/>
        <end position="419"/>
    </location>
</feature>
<dbReference type="Gene3D" id="4.10.70.10">
    <property type="entry name" value="Disintegrin domain"/>
    <property type="match status" value="1"/>
</dbReference>
<dbReference type="PANTHER" id="PTHR45702">
    <property type="entry name" value="ADAM10/ADAM17 METALLOPEPTIDASE FAMILY MEMBER"/>
    <property type="match status" value="1"/>
</dbReference>
<keyword evidence="1" id="KW-1015">Disulfide bond</keyword>
<evidence type="ECO:0000313" key="8">
    <source>
        <dbReference type="Proteomes" id="UP001634394"/>
    </source>
</evidence>
<evidence type="ECO:0000256" key="2">
    <source>
        <dbReference type="PROSITE-ProRule" id="PRU00276"/>
    </source>
</evidence>
<dbReference type="Gene3D" id="3.40.390.10">
    <property type="entry name" value="Collagenase (Catalytic Domain)"/>
    <property type="match status" value="1"/>
</dbReference>
<evidence type="ECO:0000259" key="5">
    <source>
        <dbReference type="PROSITE" id="PS50214"/>
    </source>
</evidence>
<feature type="compositionally biased region" description="Basic residues" evidence="3">
    <location>
        <begin position="706"/>
        <end position="717"/>
    </location>
</feature>
<organism evidence="7 8">
    <name type="scientific">Sinanodonta woodiana</name>
    <name type="common">Chinese pond mussel</name>
    <name type="synonym">Anodonta woodiana</name>
    <dbReference type="NCBI Taxonomy" id="1069815"/>
    <lineage>
        <taxon>Eukaryota</taxon>
        <taxon>Metazoa</taxon>
        <taxon>Spiralia</taxon>
        <taxon>Lophotrochozoa</taxon>
        <taxon>Mollusca</taxon>
        <taxon>Bivalvia</taxon>
        <taxon>Autobranchia</taxon>
        <taxon>Heteroconchia</taxon>
        <taxon>Palaeoheterodonta</taxon>
        <taxon>Unionida</taxon>
        <taxon>Unionoidea</taxon>
        <taxon>Unionidae</taxon>
        <taxon>Unioninae</taxon>
        <taxon>Sinanodonta</taxon>
    </lineage>
</organism>
<evidence type="ECO:0000259" key="6">
    <source>
        <dbReference type="PROSITE" id="PS50215"/>
    </source>
</evidence>
<feature type="domain" description="Disintegrin" evidence="5">
    <location>
        <begin position="420"/>
        <end position="518"/>
    </location>
</feature>
<accession>A0ABD3V0Y0</accession>
<dbReference type="InterPro" id="IPR001762">
    <property type="entry name" value="Disintegrin_dom"/>
</dbReference>
<dbReference type="SMART" id="SM00050">
    <property type="entry name" value="DISIN"/>
    <property type="match status" value="1"/>
</dbReference>
<dbReference type="FunFam" id="4.10.70.10:FF:000003">
    <property type="entry name" value="Disintegrin and metalloproteinase domain-containing protein 17"/>
    <property type="match status" value="1"/>
</dbReference>
<dbReference type="InterPro" id="IPR051489">
    <property type="entry name" value="ADAM_Metalloproteinase"/>
</dbReference>
<dbReference type="PROSITE" id="PS50215">
    <property type="entry name" value="ADAM_MEPRO"/>
    <property type="match status" value="1"/>
</dbReference>
<comment type="caution">
    <text evidence="2">Lacks conserved residue(s) required for the propagation of feature annotation.</text>
</comment>
<dbReference type="SUPFAM" id="SSF55486">
    <property type="entry name" value="Metalloproteases ('zincins'), catalytic domain"/>
    <property type="match status" value="1"/>
</dbReference>
<feature type="transmembrane region" description="Helical" evidence="4">
    <location>
        <begin position="626"/>
        <end position="644"/>
    </location>
</feature>
<dbReference type="InterPro" id="IPR032029">
    <property type="entry name" value="ADAM17_MPD"/>
</dbReference>
<dbReference type="SUPFAM" id="SSF57552">
    <property type="entry name" value="Blood coagulation inhibitor (disintegrin)"/>
    <property type="match status" value="1"/>
</dbReference>
<keyword evidence="4" id="KW-0812">Transmembrane</keyword>
<dbReference type="Gene3D" id="4.10.70.30">
    <property type="match status" value="1"/>
</dbReference>
<comment type="caution">
    <text evidence="7">The sequence shown here is derived from an EMBL/GenBank/DDBJ whole genome shotgun (WGS) entry which is preliminary data.</text>
</comment>
<feature type="region of interest" description="Disordered" evidence="3">
    <location>
        <begin position="677"/>
        <end position="717"/>
    </location>
</feature>
<evidence type="ECO:0000256" key="4">
    <source>
        <dbReference type="SAM" id="Phobius"/>
    </source>
</evidence>
<dbReference type="Pfam" id="PF13688">
    <property type="entry name" value="Reprolysin_5"/>
    <property type="match status" value="1"/>
</dbReference>
<gene>
    <name evidence="7" type="ORF">ACJMK2_014384</name>
</gene>
<sequence length="717" mass="78852">FLDKKLRNYDLIKGIQLRSRRSAEPGHSDLYFSALGRNFSMEIAQDLNLPLSSGFELHVADGQNRSQKMEFDGSHFFIGKVLGDKFSDVRGYFHDEETISAVVLTANEEFHIEPSVFHLSNVRYQQEAKMVIYRRSDVIWDETGGEKCGAFHPDGDYDVHETQFSTVKPTDEEPKERVKRQAGSNKRCRIMVVADFKFYSSPFGISNVLATANYLVNIIRAVNSIYENTQFVGGTGYGFDITGMIIHTAFTAGTDYNSNKTFGTQELLEAFSADLSFNNYCLAHLFTYQSMSNNVLGLSYIASPTVGSVGGICSRTASKNGRILTPNTAWSSYRNGNGVTVLQTQAILVTAHGHNLGSEHDPGSGSCAPSSMLGDGKYIMYTYSVTGEDPNNNKFSSCSINSINAVLSSKASNCFSIASENLCGNGRLDGSEACDAGILGRFGYDECCATDCSLKSLALCSPSNSGCCTSQCQPASQGSKCADEINGLCRNASTIKIVFLDFITGSSTECPKGPAKPEGTSCLNGGSCVNGECQAFCEFLGLDSCLCDTSGQSCLRCCRNQTSKICFAVVPSINLDDGRFCPDGYCQNGQCKKVSTSLVERFWAFINKIDFDFIVESFKTNMVGCILGFSLVLYIPICIFVWCLDRKRKKDWEIENTVHLRKDRTLDVDEDKRKVIPPTIEPARAQQRRRPLPSVQPDLLPITSRSRGRSRNLVHPM</sequence>
<evidence type="ECO:0000256" key="3">
    <source>
        <dbReference type="SAM" id="MobiDB-lite"/>
    </source>
</evidence>
<keyword evidence="8" id="KW-1185">Reference proteome</keyword>
<evidence type="ECO:0000313" key="7">
    <source>
        <dbReference type="EMBL" id="KAL3855162.1"/>
    </source>
</evidence>
<keyword evidence="4" id="KW-0472">Membrane</keyword>
<dbReference type="InterPro" id="IPR001590">
    <property type="entry name" value="Peptidase_M12B"/>
</dbReference>
<keyword evidence="4" id="KW-1133">Transmembrane helix</keyword>
<dbReference type="PANTHER" id="PTHR45702:SF6">
    <property type="entry name" value="DISINTEGRIN AND METALLOPROTEINASE DOMAIN-CONTAINING PROTEIN 17"/>
    <property type="match status" value="1"/>
</dbReference>
<name>A0ABD3V0Y0_SINWO</name>
<reference evidence="7 8" key="1">
    <citation type="submission" date="2024-11" db="EMBL/GenBank/DDBJ databases">
        <title>Chromosome-level genome assembly of the freshwater bivalve Anodonta woodiana.</title>
        <authorList>
            <person name="Chen X."/>
        </authorList>
    </citation>
    <scope>NUCLEOTIDE SEQUENCE [LARGE SCALE GENOMIC DNA]</scope>
    <source>
        <strain evidence="7">MN2024</strain>
        <tissue evidence="7">Gills</tissue>
    </source>
</reference>
<feature type="non-terminal residue" evidence="7">
    <location>
        <position position="1"/>
    </location>
</feature>
<dbReference type="PROSITE" id="PS50214">
    <property type="entry name" value="DISINTEGRIN_2"/>
    <property type="match status" value="1"/>
</dbReference>
<dbReference type="AlphaFoldDB" id="A0ABD3V0Y0"/>
<dbReference type="Proteomes" id="UP001634394">
    <property type="component" value="Unassembled WGS sequence"/>
</dbReference>
<evidence type="ECO:0008006" key="9">
    <source>
        <dbReference type="Google" id="ProtNLM"/>
    </source>
</evidence>
<dbReference type="Pfam" id="PF16698">
    <property type="entry name" value="ADAM17_MPD"/>
    <property type="match status" value="1"/>
</dbReference>